<evidence type="ECO:0000313" key="1">
    <source>
        <dbReference type="EMBL" id="VDN42098.1"/>
    </source>
</evidence>
<dbReference type="EMBL" id="UYRU01103620">
    <property type="protein sequence ID" value="VDN42098.1"/>
    <property type="molecule type" value="Genomic_DNA"/>
</dbReference>
<protein>
    <submittedName>
        <fullName evidence="1">Uncharacterized protein</fullName>
    </submittedName>
</protein>
<keyword evidence="2" id="KW-1185">Reference proteome</keyword>
<name>A0A3P7P0B3_DIBLA</name>
<organism evidence="1 2">
    <name type="scientific">Dibothriocephalus latus</name>
    <name type="common">Fish tapeworm</name>
    <name type="synonym">Diphyllobothrium latum</name>
    <dbReference type="NCBI Taxonomy" id="60516"/>
    <lineage>
        <taxon>Eukaryota</taxon>
        <taxon>Metazoa</taxon>
        <taxon>Spiralia</taxon>
        <taxon>Lophotrochozoa</taxon>
        <taxon>Platyhelminthes</taxon>
        <taxon>Cestoda</taxon>
        <taxon>Eucestoda</taxon>
        <taxon>Diphyllobothriidea</taxon>
        <taxon>Diphyllobothriidae</taxon>
        <taxon>Dibothriocephalus</taxon>
    </lineage>
</organism>
<gene>
    <name evidence="1" type="ORF">DILT_LOCUS18731</name>
</gene>
<dbReference type="OrthoDB" id="10029313at2759"/>
<accession>A0A3P7P0B3</accession>
<dbReference type="AlphaFoldDB" id="A0A3P7P0B3"/>
<sequence length="129" mass="14780">MSSAEEDAMKRLKMNNDVVVLPADKGRATVMMDRSDYNAKSQALLDDQQSYQPTPPSQAKFMISQLTGLPNRLRRNNVISQDEWRRTKLTDTALARFYGLPKIHQPNVPLRPIVELKGSRTFNLCKWMS</sequence>
<dbReference type="Proteomes" id="UP000281553">
    <property type="component" value="Unassembled WGS sequence"/>
</dbReference>
<reference evidence="1 2" key="1">
    <citation type="submission" date="2018-11" db="EMBL/GenBank/DDBJ databases">
        <authorList>
            <consortium name="Pathogen Informatics"/>
        </authorList>
    </citation>
    <scope>NUCLEOTIDE SEQUENCE [LARGE SCALE GENOMIC DNA]</scope>
</reference>
<proteinExistence type="predicted"/>
<evidence type="ECO:0000313" key="2">
    <source>
        <dbReference type="Proteomes" id="UP000281553"/>
    </source>
</evidence>